<dbReference type="InterPro" id="IPR000387">
    <property type="entry name" value="Tyr_Pase_dom"/>
</dbReference>
<dbReference type="InterPro" id="IPR050792">
    <property type="entry name" value="ADP-ribosylglycohydrolase"/>
</dbReference>
<dbReference type="SMART" id="SM00404">
    <property type="entry name" value="PTPc_motif"/>
    <property type="match status" value="1"/>
</dbReference>
<dbReference type="PANTHER" id="PTHR16222:SF24">
    <property type="entry name" value="ADP-RIBOSYLHYDROLASE ARH3"/>
    <property type="match status" value="1"/>
</dbReference>
<reference evidence="4 5" key="1">
    <citation type="submission" date="2020-12" db="EMBL/GenBank/DDBJ databases">
        <title>Geomonas sp. Red259, isolated from paddy soil.</title>
        <authorList>
            <person name="Xu Z."/>
            <person name="Zhang Z."/>
            <person name="Masuda Y."/>
            <person name="Itoh H."/>
            <person name="Senoo K."/>
        </authorList>
    </citation>
    <scope>NUCLEOTIDE SEQUENCE [LARGE SCALE GENOMIC DNA]</scope>
    <source>
        <strain evidence="4 5">Red259</strain>
    </source>
</reference>
<accession>A0ABS0YP14</accession>
<dbReference type="Pfam" id="PF22784">
    <property type="entry name" value="PTP-SAK"/>
    <property type="match status" value="1"/>
</dbReference>
<dbReference type="Gene3D" id="1.10.4080.10">
    <property type="entry name" value="ADP-ribosylation/Crystallin J1"/>
    <property type="match status" value="1"/>
</dbReference>
<feature type="domain" description="Tyrosine specific protein phosphatases" evidence="3">
    <location>
        <begin position="102"/>
        <end position="173"/>
    </location>
</feature>
<evidence type="ECO:0000313" key="4">
    <source>
        <dbReference type="EMBL" id="MBJ6799725.1"/>
    </source>
</evidence>
<evidence type="ECO:0000256" key="2">
    <source>
        <dbReference type="ARBA" id="ARBA00022801"/>
    </source>
</evidence>
<keyword evidence="2" id="KW-0378">Hydrolase</keyword>
<protein>
    <submittedName>
        <fullName evidence="4">ADP-ribosylglycohydrolase family protein</fullName>
    </submittedName>
</protein>
<dbReference type="Gene3D" id="3.90.190.10">
    <property type="entry name" value="Protein tyrosine phosphatase superfamily"/>
    <property type="match status" value="1"/>
</dbReference>
<dbReference type="InterPro" id="IPR016130">
    <property type="entry name" value="Tyr_Pase_AS"/>
</dbReference>
<dbReference type="InterPro" id="IPR057023">
    <property type="entry name" value="PTP-SAK"/>
</dbReference>
<dbReference type="Pfam" id="PF03747">
    <property type="entry name" value="ADP_ribosyl_GH"/>
    <property type="match status" value="1"/>
</dbReference>
<comment type="caution">
    <text evidence="4">The sequence shown here is derived from an EMBL/GenBank/DDBJ whole genome shotgun (WGS) entry which is preliminary data.</text>
</comment>
<dbReference type="PROSITE" id="PS50056">
    <property type="entry name" value="TYR_PHOSPHATASE_2"/>
    <property type="match status" value="1"/>
</dbReference>
<name>A0ABS0YP14_9BACT</name>
<dbReference type="Proteomes" id="UP000641025">
    <property type="component" value="Unassembled WGS sequence"/>
</dbReference>
<dbReference type="InterPro" id="IPR005502">
    <property type="entry name" value="Ribosyl_crysJ1"/>
</dbReference>
<comment type="similarity">
    <text evidence="1">Belongs to the ADP-ribosylglycohydrolase family.</text>
</comment>
<dbReference type="RefSeq" id="WP_199394227.1">
    <property type="nucleotide sequence ID" value="NZ_JAEMHK010000003.1"/>
</dbReference>
<evidence type="ECO:0000259" key="3">
    <source>
        <dbReference type="PROSITE" id="PS50056"/>
    </source>
</evidence>
<sequence>MIKTSESHPLQIGTLQLPYTDAKIGLTFCPGKKGPGLNSVRWERSLEKDLSTIISWGATALVTLVEDHEFGELQVPEFKEFIAASGLEWFHIPIVDGSIPDHRFHSAMQECHCRILELLCEGARIVIHCRGGLGRTGLFAAMLLIDFGIEPEKAIAQVRAARPGAIETSAQERYVHTYFSHNHRRNLNHYLGCLLGGAAGDALGAAVEFSSFAEIRQKYGATGIQCYDTAYGRTGAITDDTQMTLFTAEGLLRACCRANEKGIGPSFPSMVHQAYRRWLKTQQNLYHPVDGNGWLINCSELYSRRAPGGTCITALLDDRVRLRSDEVRHNTSKGCGAVMRAAPIGLFVQSPYLCRFWGAEQRNKEAFEIGQSTGYLTHGHPSGYLPAGFLALLIGRIIDGDNLDTALDACCKVLAGAPGADETLAAVSQARELAMEPGHVTGPEAVETLGDGWVGEEALAISIYCALIAKEDFTHGIQLAVNHGGDSDSTGAITGNILGALLGVNHISQQWLDELELREVLKKVAKDLFIGFSPRKQWWDSYPGF</sequence>
<dbReference type="CDD" id="cd14505">
    <property type="entry name" value="CDKN3-like"/>
    <property type="match status" value="1"/>
</dbReference>
<dbReference type="SUPFAM" id="SSF101478">
    <property type="entry name" value="ADP-ribosylglycohydrolase"/>
    <property type="match status" value="1"/>
</dbReference>
<dbReference type="PANTHER" id="PTHR16222">
    <property type="entry name" value="ADP-RIBOSYLGLYCOHYDROLASE"/>
    <property type="match status" value="1"/>
</dbReference>
<evidence type="ECO:0000313" key="5">
    <source>
        <dbReference type="Proteomes" id="UP000641025"/>
    </source>
</evidence>
<dbReference type="SUPFAM" id="SSF52799">
    <property type="entry name" value="(Phosphotyrosine protein) phosphatases II"/>
    <property type="match status" value="1"/>
</dbReference>
<dbReference type="EMBL" id="JAEMHK010000003">
    <property type="protein sequence ID" value="MBJ6799725.1"/>
    <property type="molecule type" value="Genomic_DNA"/>
</dbReference>
<dbReference type="PROSITE" id="PS00383">
    <property type="entry name" value="TYR_PHOSPHATASE_1"/>
    <property type="match status" value="1"/>
</dbReference>
<keyword evidence="5" id="KW-1185">Reference proteome</keyword>
<evidence type="ECO:0000256" key="1">
    <source>
        <dbReference type="ARBA" id="ARBA00010702"/>
    </source>
</evidence>
<proteinExistence type="inferred from homology"/>
<gene>
    <name evidence="4" type="ORF">JFN90_06195</name>
</gene>
<dbReference type="InterPro" id="IPR036705">
    <property type="entry name" value="Ribosyl_crysJ1_sf"/>
</dbReference>
<dbReference type="InterPro" id="IPR003595">
    <property type="entry name" value="Tyr_Pase_cat"/>
</dbReference>
<organism evidence="4 5">
    <name type="scientific">Geomonas propionica</name>
    <dbReference type="NCBI Taxonomy" id="2798582"/>
    <lineage>
        <taxon>Bacteria</taxon>
        <taxon>Pseudomonadati</taxon>
        <taxon>Thermodesulfobacteriota</taxon>
        <taxon>Desulfuromonadia</taxon>
        <taxon>Geobacterales</taxon>
        <taxon>Geobacteraceae</taxon>
        <taxon>Geomonas</taxon>
    </lineage>
</organism>
<dbReference type="InterPro" id="IPR029021">
    <property type="entry name" value="Prot-tyrosine_phosphatase-like"/>
</dbReference>